<dbReference type="Gene3D" id="1.10.1760.20">
    <property type="match status" value="1"/>
</dbReference>
<proteinExistence type="inferred from homology"/>
<dbReference type="RefSeq" id="WP_054582851.1">
    <property type="nucleotide sequence ID" value="NZ_LGUC01000001.1"/>
</dbReference>
<protein>
    <submittedName>
        <fullName evidence="3">BioY family protein</fullName>
    </submittedName>
</protein>
<keyword evidence="1" id="KW-1003">Cell membrane</keyword>
<organism evidence="3 4">
    <name type="scientific">Halolamina pelagica</name>
    <dbReference type="NCBI Taxonomy" id="699431"/>
    <lineage>
        <taxon>Archaea</taxon>
        <taxon>Methanobacteriati</taxon>
        <taxon>Methanobacteriota</taxon>
        <taxon>Stenosarchaea group</taxon>
        <taxon>Halobacteria</taxon>
        <taxon>Halobacteriales</taxon>
        <taxon>Haloferacaceae</taxon>
    </lineage>
</organism>
<feature type="transmembrane region" description="Helical" evidence="2">
    <location>
        <begin position="103"/>
        <end position="123"/>
    </location>
</feature>
<dbReference type="InterPro" id="IPR003784">
    <property type="entry name" value="BioY"/>
</dbReference>
<dbReference type="PANTHER" id="PTHR34295:SF1">
    <property type="entry name" value="BIOTIN TRANSPORTER BIOY"/>
    <property type="match status" value="1"/>
</dbReference>
<keyword evidence="4" id="KW-1185">Reference proteome</keyword>
<comment type="similarity">
    <text evidence="1">Belongs to the BioY family.</text>
</comment>
<keyword evidence="1" id="KW-0813">Transport</keyword>
<dbReference type="AlphaFoldDB" id="A0A0P7HZ16"/>
<dbReference type="Proteomes" id="UP000050535">
    <property type="component" value="Unassembled WGS sequence"/>
</dbReference>
<name>A0A0P7HZ16_9EURY</name>
<dbReference type="Pfam" id="PF02632">
    <property type="entry name" value="BioY"/>
    <property type="match status" value="1"/>
</dbReference>
<feature type="transmembrane region" description="Helical" evidence="2">
    <location>
        <begin position="43"/>
        <end position="61"/>
    </location>
</feature>
<dbReference type="EMBL" id="LGUC01000001">
    <property type="protein sequence ID" value="KPN29585.1"/>
    <property type="molecule type" value="Genomic_DNA"/>
</dbReference>
<accession>A0A0P7HZ16</accession>
<comment type="subcellular location">
    <subcellularLocation>
        <location evidence="1">Cell membrane</location>
        <topology evidence="1">Multi-pass membrane protein</topology>
    </subcellularLocation>
</comment>
<dbReference type="GO" id="GO:0015225">
    <property type="term" value="F:biotin transmembrane transporter activity"/>
    <property type="evidence" value="ECO:0007669"/>
    <property type="project" value="UniProtKB-UniRule"/>
</dbReference>
<gene>
    <name evidence="3" type="ORF">SY89_00299</name>
</gene>
<reference evidence="4" key="1">
    <citation type="submission" date="2013-11" db="EMBL/GenBank/DDBJ databases">
        <authorList>
            <person name="Hoang H.T."/>
            <person name="Killian M.L."/>
            <person name="Madson D.M."/>
            <person name="Arruda P.H.E."/>
            <person name="Sun D."/>
            <person name="Schwartz K.J."/>
            <person name="Yoon K."/>
        </authorList>
    </citation>
    <scope>NUCLEOTIDE SEQUENCE [LARGE SCALE GENOMIC DNA]</scope>
    <source>
        <strain evidence="4">CDK2</strain>
    </source>
</reference>
<feature type="transmembrane region" description="Helical" evidence="2">
    <location>
        <begin position="19"/>
        <end position="37"/>
    </location>
</feature>
<comment type="caution">
    <text evidence="3">The sequence shown here is derived from an EMBL/GenBank/DDBJ whole genome shotgun (WGS) entry which is preliminary data.</text>
</comment>
<keyword evidence="2" id="KW-1133">Transmembrane helix</keyword>
<dbReference type="PANTHER" id="PTHR34295">
    <property type="entry name" value="BIOTIN TRANSPORTER BIOY"/>
    <property type="match status" value="1"/>
</dbReference>
<sequence length="194" mass="19336">MSTATDSVDLVGDEVAVNLVRAALLAALMGAFAFVSFPNPLNPAVPVTAQVLGVFLAGIYLGPAWGGFAMVLYVLAGALGAPVFSGAGAGLGEIFGPTGGYLVSYPFAAALIGAVVHGVDGLVDPEGVSVARLVGAMAAGTVVIYALGIVVYWYYLDTSLVAAIVGAGLAFVPAEAVKMAAAMGIVRSEEVQAT</sequence>
<feature type="transmembrane region" description="Helical" evidence="2">
    <location>
        <begin position="130"/>
        <end position="154"/>
    </location>
</feature>
<feature type="transmembrane region" description="Helical" evidence="2">
    <location>
        <begin position="160"/>
        <end position="177"/>
    </location>
</feature>
<evidence type="ECO:0000313" key="4">
    <source>
        <dbReference type="Proteomes" id="UP000050535"/>
    </source>
</evidence>
<dbReference type="GO" id="GO:0005886">
    <property type="term" value="C:plasma membrane"/>
    <property type="evidence" value="ECO:0007669"/>
    <property type="project" value="UniProtKB-SubCell"/>
</dbReference>
<dbReference type="PIRSF" id="PIRSF016661">
    <property type="entry name" value="BioY"/>
    <property type="match status" value="1"/>
</dbReference>
<keyword evidence="2" id="KW-0812">Transmembrane</keyword>
<feature type="transmembrane region" description="Helical" evidence="2">
    <location>
        <begin position="68"/>
        <end position="91"/>
    </location>
</feature>
<evidence type="ECO:0000256" key="1">
    <source>
        <dbReference type="PIRNR" id="PIRNR016661"/>
    </source>
</evidence>
<evidence type="ECO:0000256" key="2">
    <source>
        <dbReference type="SAM" id="Phobius"/>
    </source>
</evidence>
<dbReference type="OrthoDB" id="50443at2157"/>
<evidence type="ECO:0000313" key="3">
    <source>
        <dbReference type="EMBL" id="KPN29585.1"/>
    </source>
</evidence>
<keyword evidence="1 2" id="KW-0472">Membrane</keyword>
<dbReference type="STRING" id="699431.SY89_00299"/>